<dbReference type="Proteomes" id="UP000198935">
    <property type="component" value="Unassembled WGS sequence"/>
</dbReference>
<accession>A0A1H3TRN1</accession>
<dbReference type="EMBL" id="FNPI01000015">
    <property type="protein sequence ID" value="SDZ51989.1"/>
    <property type="molecule type" value="Genomic_DNA"/>
</dbReference>
<keyword evidence="1" id="KW-0812">Transmembrane</keyword>
<dbReference type="AlphaFoldDB" id="A0A1H3TRN1"/>
<name>A0A1H3TRN1_9BACI</name>
<organism evidence="2 3">
    <name type="scientific">Evansella caseinilytica</name>
    <dbReference type="NCBI Taxonomy" id="1503961"/>
    <lineage>
        <taxon>Bacteria</taxon>
        <taxon>Bacillati</taxon>
        <taxon>Bacillota</taxon>
        <taxon>Bacilli</taxon>
        <taxon>Bacillales</taxon>
        <taxon>Bacillaceae</taxon>
        <taxon>Evansella</taxon>
    </lineage>
</organism>
<protein>
    <submittedName>
        <fullName evidence="2">Virus attachment protein p12 family protein</fullName>
    </submittedName>
</protein>
<evidence type="ECO:0000313" key="3">
    <source>
        <dbReference type="Proteomes" id="UP000198935"/>
    </source>
</evidence>
<dbReference type="OrthoDB" id="2326035at2"/>
<evidence type="ECO:0000313" key="2">
    <source>
        <dbReference type="EMBL" id="SDZ51989.1"/>
    </source>
</evidence>
<keyword evidence="1" id="KW-1133">Transmembrane helix</keyword>
<reference evidence="3" key="1">
    <citation type="submission" date="2016-10" db="EMBL/GenBank/DDBJ databases">
        <authorList>
            <person name="Varghese N."/>
            <person name="Submissions S."/>
        </authorList>
    </citation>
    <scope>NUCLEOTIDE SEQUENCE [LARGE SCALE GENOMIC DNA]</scope>
    <source>
        <strain evidence="3">SP</strain>
    </source>
</reference>
<gene>
    <name evidence="2" type="ORF">SAMN05421736_115131</name>
</gene>
<proteinExistence type="predicted"/>
<sequence>MIFSWIAGIIIFAYAGYALYRHVQQSKEGKCAKCEMNKNCHSVDSGCCSGIEELK</sequence>
<keyword evidence="1" id="KW-0472">Membrane</keyword>
<feature type="transmembrane region" description="Helical" evidence="1">
    <location>
        <begin position="6"/>
        <end position="23"/>
    </location>
</feature>
<dbReference type="Pfam" id="PF12669">
    <property type="entry name" value="FeoB_associated"/>
    <property type="match status" value="1"/>
</dbReference>
<evidence type="ECO:0000256" key="1">
    <source>
        <dbReference type="SAM" id="Phobius"/>
    </source>
</evidence>
<dbReference type="STRING" id="1503961.SAMN05421736_115131"/>
<keyword evidence="3" id="KW-1185">Reference proteome</keyword>